<name>A0A9P8NTF1_9ASCO</name>
<gene>
    <name evidence="2" type="ORF">OGATHE_006099</name>
</gene>
<dbReference type="AlphaFoldDB" id="A0A9P8NTF1"/>
<reference evidence="2" key="2">
    <citation type="submission" date="2021-01" db="EMBL/GenBank/DDBJ databases">
        <authorList>
            <person name="Schikora-Tamarit M.A."/>
        </authorList>
    </citation>
    <scope>NUCLEOTIDE SEQUENCE</scope>
    <source>
        <strain evidence="2">NCAIM Y.01608</strain>
    </source>
</reference>
<dbReference type="EMBL" id="JAEUBD010001540">
    <property type="protein sequence ID" value="KAH3659215.1"/>
    <property type="molecule type" value="Genomic_DNA"/>
</dbReference>
<sequence length="273" mass="29713">MSLRKSSRASNEPSVEAWTVTPLPEESTESSSPVKSSITSSMSSSSSSSSPTTSSLEPATAFSRSLAAIFTPKAAFTSLHNRNVSGQVVVLEVELRVQSLFGQCNLDGRVSGLKFLLHGSGLLGKRVTERVVRNSLPVVESVDLVQCHHKRSFPVSQKPDGLQSLLFQTMHDVNHQNGNVTQRGTSGSQVCERLVTWGIDDQQTWNLVNHLLVWSHDSSFLLDGLHREVCGTDLLRNTTSLASLNVSLSNLVQKLGFTGIDVTQNTADRRTQI</sequence>
<proteinExistence type="predicted"/>
<dbReference type="AntiFam" id="ANF00072">
    <property type="entry name" value="Shadow ORF (opposite TypA)"/>
</dbReference>
<organism evidence="2 3">
    <name type="scientific">Ogataea polymorpha</name>
    <dbReference type="NCBI Taxonomy" id="460523"/>
    <lineage>
        <taxon>Eukaryota</taxon>
        <taxon>Fungi</taxon>
        <taxon>Dikarya</taxon>
        <taxon>Ascomycota</taxon>
        <taxon>Saccharomycotina</taxon>
        <taxon>Pichiomycetes</taxon>
        <taxon>Pichiales</taxon>
        <taxon>Pichiaceae</taxon>
        <taxon>Ogataea</taxon>
    </lineage>
</organism>
<keyword evidence="3" id="KW-1185">Reference proteome</keyword>
<evidence type="ECO:0000256" key="1">
    <source>
        <dbReference type="SAM" id="MobiDB-lite"/>
    </source>
</evidence>
<reference evidence="2" key="1">
    <citation type="journal article" date="2021" name="Open Biol.">
        <title>Shared evolutionary footprints suggest mitochondrial oxidative damage underlies multiple complex I losses in fungi.</title>
        <authorList>
            <person name="Schikora-Tamarit M.A."/>
            <person name="Marcet-Houben M."/>
            <person name="Nosek J."/>
            <person name="Gabaldon T."/>
        </authorList>
    </citation>
    <scope>NUCLEOTIDE SEQUENCE</scope>
    <source>
        <strain evidence="2">NCAIM Y.01608</strain>
    </source>
</reference>
<feature type="compositionally biased region" description="Low complexity" evidence="1">
    <location>
        <begin position="29"/>
        <end position="57"/>
    </location>
</feature>
<comment type="caution">
    <text evidence="2">The sequence shown here is derived from an EMBL/GenBank/DDBJ whole genome shotgun (WGS) entry which is preliminary data.</text>
</comment>
<evidence type="ECO:0000313" key="2">
    <source>
        <dbReference type="EMBL" id="KAH3659215.1"/>
    </source>
</evidence>
<accession>A0A9P8NTF1</accession>
<protein>
    <submittedName>
        <fullName evidence="2">Uncharacterized protein</fullName>
    </submittedName>
</protein>
<evidence type="ECO:0000313" key="3">
    <source>
        <dbReference type="Proteomes" id="UP000788993"/>
    </source>
</evidence>
<dbReference type="Proteomes" id="UP000788993">
    <property type="component" value="Unassembled WGS sequence"/>
</dbReference>
<feature type="region of interest" description="Disordered" evidence="1">
    <location>
        <begin position="1"/>
        <end position="57"/>
    </location>
</feature>